<evidence type="ECO:0000256" key="1">
    <source>
        <dbReference type="ARBA" id="ARBA00009861"/>
    </source>
</evidence>
<organism evidence="4 5">
    <name type="scientific">Perilla frutescens var. hirtella</name>
    <name type="common">Perilla citriodora</name>
    <name type="synonym">Perilla setoyensis</name>
    <dbReference type="NCBI Taxonomy" id="608512"/>
    <lineage>
        <taxon>Eukaryota</taxon>
        <taxon>Viridiplantae</taxon>
        <taxon>Streptophyta</taxon>
        <taxon>Embryophyta</taxon>
        <taxon>Tracheophyta</taxon>
        <taxon>Spermatophyta</taxon>
        <taxon>Magnoliopsida</taxon>
        <taxon>eudicotyledons</taxon>
        <taxon>Gunneridae</taxon>
        <taxon>Pentapetalae</taxon>
        <taxon>asterids</taxon>
        <taxon>lamiids</taxon>
        <taxon>Lamiales</taxon>
        <taxon>Lamiaceae</taxon>
        <taxon>Nepetoideae</taxon>
        <taxon>Elsholtzieae</taxon>
        <taxon>Perilla</taxon>
    </lineage>
</organism>
<dbReference type="PANTHER" id="PTHR31623">
    <property type="entry name" value="F21J9.9"/>
    <property type="match status" value="1"/>
</dbReference>
<dbReference type="Gene3D" id="3.30.559.10">
    <property type="entry name" value="Chloramphenicol acetyltransferase-like domain"/>
    <property type="match status" value="2"/>
</dbReference>
<dbReference type="Pfam" id="PF02458">
    <property type="entry name" value="Transferase"/>
    <property type="match status" value="1"/>
</dbReference>
<evidence type="ECO:0000313" key="4">
    <source>
        <dbReference type="EMBL" id="KAH6825841.1"/>
    </source>
</evidence>
<name>A0AAD4J2B8_PERFH</name>
<keyword evidence="5" id="KW-1185">Reference proteome</keyword>
<evidence type="ECO:0000313" key="5">
    <source>
        <dbReference type="Proteomes" id="UP001190926"/>
    </source>
</evidence>
<dbReference type="Proteomes" id="UP001190926">
    <property type="component" value="Unassembled WGS sequence"/>
</dbReference>
<comment type="caution">
    <text evidence="4">The sequence shown here is derived from an EMBL/GenBank/DDBJ whole genome shotgun (WGS) entry which is preliminary data.</text>
</comment>
<evidence type="ECO:0000256" key="2">
    <source>
        <dbReference type="ARBA" id="ARBA00022679"/>
    </source>
</evidence>
<sequence length="440" mass="49203">MTKMKIEILFKELIKPSSPTPTQLRDFKLSFIDERIPPFYGPLILYYTFNEHQNIKQPEMVGLLKSSLSNALVQFYPFAGRMKGQIFVDCNDDGILYVEAQGHGRILDIIKSPQSEILDKLTPFISSGFVSNYVEEPLAVQITSFICGGIAIGICISHRIADHYSLSSFTKCWAAVARRDHANPITPVFNSAALFPPRNTPDFQPNFKSPSVLPLAPKVQMKVFLFTPAAVNALKLQVTGNTSIVNPSRVEAVTAFLWSRCAAAAGVKKSDLSIACHPVNIRGKISALTEHSFGNLFQMVTAESDGETGWIELMEKLRAAFGRLDGEYMEKLLGEKGFDLAKENFMEISKYLARGNVEVFRFTSLCRFPVYEADFGWGRPVWVSYAGVPNKNCIFLFDCVGMEGGVEAWIVMTDQAMERLQQDVEFNKFTTAYGCNRSRL</sequence>
<keyword evidence="2" id="KW-0808">Transferase</keyword>
<proteinExistence type="inferred from homology"/>
<dbReference type="GO" id="GO:0016746">
    <property type="term" value="F:acyltransferase activity"/>
    <property type="evidence" value="ECO:0007669"/>
    <property type="project" value="UniProtKB-KW"/>
</dbReference>
<protein>
    <recommendedName>
        <fullName evidence="6">Vinorine synthase-like</fullName>
    </recommendedName>
</protein>
<keyword evidence="3" id="KW-0012">Acyltransferase</keyword>
<evidence type="ECO:0000256" key="3">
    <source>
        <dbReference type="ARBA" id="ARBA00023315"/>
    </source>
</evidence>
<dbReference type="PANTHER" id="PTHR31623:SF105">
    <property type="entry name" value="VINORINE SYNTHASE-LIKE"/>
    <property type="match status" value="1"/>
</dbReference>
<dbReference type="AlphaFoldDB" id="A0AAD4J2B8"/>
<reference evidence="4 5" key="1">
    <citation type="journal article" date="2021" name="Nat. Commun.">
        <title>Incipient diploidization of the medicinal plant Perilla within 10,000 years.</title>
        <authorList>
            <person name="Zhang Y."/>
            <person name="Shen Q."/>
            <person name="Leng L."/>
            <person name="Zhang D."/>
            <person name="Chen S."/>
            <person name="Shi Y."/>
            <person name="Ning Z."/>
            <person name="Chen S."/>
        </authorList>
    </citation>
    <scope>NUCLEOTIDE SEQUENCE [LARGE SCALE GENOMIC DNA]</scope>
    <source>
        <strain evidence="5">cv. PC099</strain>
    </source>
</reference>
<accession>A0AAD4J2B8</accession>
<comment type="similarity">
    <text evidence="1">Belongs to the plant acyltransferase family.</text>
</comment>
<evidence type="ECO:0008006" key="6">
    <source>
        <dbReference type="Google" id="ProtNLM"/>
    </source>
</evidence>
<gene>
    <name evidence="4" type="ORF">C2S53_008046</name>
</gene>
<dbReference type="EMBL" id="SDAM02000170">
    <property type="protein sequence ID" value="KAH6825841.1"/>
    <property type="molecule type" value="Genomic_DNA"/>
</dbReference>
<dbReference type="InterPro" id="IPR023213">
    <property type="entry name" value="CAT-like_dom_sf"/>
</dbReference>